<reference evidence="1 2" key="1">
    <citation type="submission" date="2020-11" db="EMBL/GenBank/DDBJ databases">
        <title>The genome sequence of Novosphingobium sp. 1Y9A.</title>
        <authorList>
            <person name="Liu Y."/>
        </authorList>
    </citation>
    <scope>NUCLEOTIDE SEQUENCE [LARGE SCALE GENOMIC DNA]</scope>
    <source>
        <strain evidence="1 2">1Y9A</strain>
    </source>
</reference>
<organism evidence="1 2">
    <name type="scientific">Novosphingobium jiangmenense</name>
    <dbReference type="NCBI Taxonomy" id="2791981"/>
    <lineage>
        <taxon>Bacteria</taxon>
        <taxon>Pseudomonadati</taxon>
        <taxon>Pseudomonadota</taxon>
        <taxon>Alphaproteobacteria</taxon>
        <taxon>Sphingomonadales</taxon>
        <taxon>Sphingomonadaceae</taxon>
        <taxon>Novosphingobium</taxon>
    </lineage>
</organism>
<dbReference type="EMBL" id="JADQDC010000004">
    <property type="protein sequence ID" value="MBF9150882.1"/>
    <property type="molecule type" value="Genomic_DNA"/>
</dbReference>
<gene>
    <name evidence="1" type="ORF">I2488_07690</name>
</gene>
<dbReference type="Proteomes" id="UP000600799">
    <property type="component" value="Unassembled WGS sequence"/>
</dbReference>
<sequence length="75" mass="9210">MKKDEAKHLIEFWAPRWIEEYWRPAHGDKEPSWSDFRPWIKARHPDILSFRTPTGSPEYFADMWFDKTTGQSWKR</sequence>
<keyword evidence="2" id="KW-1185">Reference proteome</keyword>
<proteinExistence type="predicted"/>
<evidence type="ECO:0000313" key="1">
    <source>
        <dbReference type="EMBL" id="MBF9150882.1"/>
    </source>
</evidence>
<comment type="caution">
    <text evidence="1">The sequence shown here is derived from an EMBL/GenBank/DDBJ whole genome shotgun (WGS) entry which is preliminary data.</text>
</comment>
<protein>
    <submittedName>
        <fullName evidence="1">Uncharacterized protein</fullName>
    </submittedName>
</protein>
<accession>A0ABS0HF70</accession>
<evidence type="ECO:0000313" key="2">
    <source>
        <dbReference type="Proteomes" id="UP000600799"/>
    </source>
</evidence>
<dbReference type="RefSeq" id="WP_196275218.1">
    <property type="nucleotide sequence ID" value="NZ_JADQDC010000004.1"/>
</dbReference>
<name>A0ABS0HF70_9SPHN</name>